<evidence type="ECO:0000256" key="2">
    <source>
        <dbReference type="ARBA" id="ARBA00022730"/>
    </source>
</evidence>
<dbReference type="Proteomes" id="UP000297454">
    <property type="component" value="Unassembled WGS sequence"/>
</dbReference>
<evidence type="ECO:0000256" key="5">
    <source>
        <dbReference type="ARBA" id="ARBA00023274"/>
    </source>
</evidence>
<dbReference type="InterPro" id="IPR002358">
    <property type="entry name" value="Ribosomal_uL6_CS"/>
</dbReference>
<dbReference type="GO" id="GO:0003735">
    <property type="term" value="F:structural constituent of ribosome"/>
    <property type="evidence" value="ECO:0007669"/>
    <property type="project" value="UniProtKB-UniRule"/>
</dbReference>
<gene>
    <name evidence="6" type="primary">rplF</name>
    <name evidence="10" type="ORF">EQF91_01320</name>
</gene>
<dbReference type="InterPro" id="IPR019906">
    <property type="entry name" value="Ribosomal_uL6_bac-type"/>
</dbReference>
<keyword evidence="4 6" id="KW-0689">Ribosomal protein</keyword>
<keyword evidence="11" id="KW-1185">Reference proteome</keyword>
<dbReference type="AlphaFoldDB" id="A0A4R9C4Z4"/>
<sequence length="178" mass="19865">MSRIGLKPIEIPAGVEIKFNDGLVEVKGPKGNLTQEVGRGFELEFEENQVTVKRPSESKQHRSLHGLYRTLIANMIIGVTEGYKKQLEIIGTGYRAQKQGNKLNLSLGFSHPVILEDPEGITTEVPNERVIIVSGIDKQLVGNYTAKIRAFRSPEPYKGKGIKYSDEYIRRKVGKTGK</sequence>
<dbReference type="Gene3D" id="3.90.930.12">
    <property type="entry name" value="Ribosomal protein L6, alpha-beta domain"/>
    <property type="match status" value="2"/>
</dbReference>
<organism evidence="10 11">
    <name type="scientific">Helcococcus ovis</name>
    <dbReference type="NCBI Taxonomy" id="72026"/>
    <lineage>
        <taxon>Bacteria</taxon>
        <taxon>Bacillati</taxon>
        <taxon>Bacillota</taxon>
        <taxon>Tissierellia</taxon>
        <taxon>Tissierellales</taxon>
        <taxon>Peptoniphilaceae</taxon>
        <taxon>Helcococcus</taxon>
    </lineage>
</organism>
<feature type="domain" description="Large ribosomal subunit protein uL6 alpha-beta" evidence="9">
    <location>
        <begin position="11"/>
        <end position="82"/>
    </location>
</feature>
<dbReference type="OrthoDB" id="9805007at2"/>
<keyword evidence="3 6" id="KW-0694">RNA-binding</keyword>
<dbReference type="GO" id="GO:0019843">
    <property type="term" value="F:rRNA binding"/>
    <property type="evidence" value="ECO:0007669"/>
    <property type="project" value="UniProtKB-UniRule"/>
</dbReference>
<evidence type="ECO:0000313" key="11">
    <source>
        <dbReference type="Proteomes" id="UP000297454"/>
    </source>
</evidence>
<dbReference type="PIRSF" id="PIRSF002162">
    <property type="entry name" value="Ribosomal_L6"/>
    <property type="match status" value="1"/>
</dbReference>
<evidence type="ECO:0000256" key="8">
    <source>
        <dbReference type="RuleBase" id="RU003870"/>
    </source>
</evidence>
<evidence type="ECO:0000259" key="9">
    <source>
        <dbReference type="Pfam" id="PF00347"/>
    </source>
</evidence>
<evidence type="ECO:0000256" key="1">
    <source>
        <dbReference type="ARBA" id="ARBA00009356"/>
    </source>
</evidence>
<dbReference type="GO" id="GO:0002181">
    <property type="term" value="P:cytoplasmic translation"/>
    <property type="evidence" value="ECO:0007669"/>
    <property type="project" value="TreeGrafter"/>
</dbReference>
<reference evidence="10 11" key="1">
    <citation type="submission" date="2019-01" db="EMBL/GenBank/DDBJ databases">
        <title>Draft Genome Sequences of Helcococcus ovis Strains Isolated from the Uterus and Vagina of Dairy Cows with Metritis.</title>
        <authorList>
            <person name="Cunha F."/>
            <person name="Jeon S.J."/>
            <person name="Kutzer P."/>
            <person name="Galvao K.N."/>
        </authorList>
    </citation>
    <scope>NUCLEOTIDE SEQUENCE [LARGE SCALE GENOMIC DNA]</scope>
    <source>
        <strain evidence="10 11">KG-37</strain>
    </source>
</reference>
<proteinExistence type="inferred from homology"/>
<keyword evidence="2 6" id="KW-0699">rRNA-binding</keyword>
<dbReference type="PANTHER" id="PTHR11655:SF14">
    <property type="entry name" value="LARGE RIBOSOMAL SUBUNIT PROTEIN UL6M"/>
    <property type="match status" value="1"/>
</dbReference>
<evidence type="ECO:0000256" key="6">
    <source>
        <dbReference type="HAMAP-Rule" id="MF_01365"/>
    </source>
</evidence>
<evidence type="ECO:0000313" key="10">
    <source>
        <dbReference type="EMBL" id="TFF67292.1"/>
    </source>
</evidence>
<dbReference type="GeneID" id="97031436"/>
<name>A0A4R9C4Z4_9FIRM</name>
<dbReference type="InterPro" id="IPR036789">
    <property type="entry name" value="Ribosomal_uL6-like_a/b-dom_sf"/>
</dbReference>
<dbReference type="PRINTS" id="PR00059">
    <property type="entry name" value="RIBOSOMALL6"/>
</dbReference>
<dbReference type="FunFam" id="3.90.930.12:FF:000001">
    <property type="entry name" value="50S ribosomal protein L6"/>
    <property type="match status" value="1"/>
</dbReference>
<dbReference type="SUPFAM" id="SSF56053">
    <property type="entry name" value="Ribosomal protein L6"/>
    <property type="match status" value="2"/>
</dbReference>
<protein>
    <recommendedName>
        <fullName evidence="6">Large ribosomal subunit protein uL6</fullName>
    </recommendedName>
</protein>
<accession>A0A4R9C4Z4</accession>
<dbReference type="PANTHER" id="PTHR11655">
    <property type="entry name" value="60S/50S RIBOSOMAL PROTEIN L6/L9"/>
    <property type="match status" value="1"/>
</dbReference>
<dbReference type="InterPro" id="IPR000702">
    <property type="entry name" value="Ribosomal_uL6-like"/>
</dbReference>
<dbReference type="RefSeq" id="WP_134711529.1">
    <property type="nucleotide sequence ID" value="NZ_CP119081.1"/>
</dbReference>
<evidence type="ECO:0000256" key="4">
    <source>
        <dbReference type="ARBA" id="ARBA00022980"/>
    </source>
</evidence>
<keyword evidence="5 6" id="KW-0687">Ribonucleoprotein</keyword>
<dbReference type="EMBL" id="SCFR01000003">
    <property type="protein sequence ID" value="TFF67292.1"/>
    <property type="molecule type" value="Genomic_DNA"/>
</dbReference>
<evidence type="ECO:0000256" key="3">
    <source>
        <dbReference type="ARBA" id="ARBA00022884"/>
    </source>
</evidence>
<comment type="subunit">
    <text evidence="6">Part of the 50S ribosomal subunit.</text>
</comment>
<evidence type="ECO:0000256" key="7">
    <source>
        <dbReference type="RuleBase" id="RU003869"/>
    </source>
</evidence>
<dbReference type="InterPro" id="IPR020040">
    <property type="entry name" value="Ribosomal_uL6_a/b-dom"/>
</dbReference>
<feature type="domain" description="Large ribosomal subunit protein uL6 alpha-beta" evidence="9">
    <location>
        <begin position="90"/>
        <end position="164"/>
    </location>
</feature>
<dbReference type="PROSITE" id="PS00525">
    <property type="entry name" value="RIBOSOMAL_L6_1"/>
    <property type="match status" value="1"/>
</dbReference>
<dbReference type="Pfam" id="PF00347">
    <property type="entry name" value="Ribosomal_L6"/>
    <property type="match status" value="2"/>
</dbReference>
<dbReference type="HAMAP" id="MF_01365_B">
    <property type="entry name" value="Ribosomal_uL6_B"/>
    <property type="match status" value="1"/>
</dbReference>
<comment type="caution">
    <text evidence="10">The sequence shown here is derived from an EMBL/GenBank/DDBJ whole genome shotgun (WGS) entry which is preliminary data.</text>
</comment>
<dbReference type="FunFam" id="3.90.930.12:FF:000002">
    <property type="entry name" value="50S ribosomal protein L6"/>
    <property type="match status" value="1"/>
</dbReference>
<dbReference type="NCBIfam" id="TIGR03654">
    <property type="entry name" value="L6_bact"/>
    <property type="match status" value="1"/>
</dbReference>
<comment type="function">
    <text evidence="6 8">This protein binds to the 23S rRNA, and is important in its secondary structure. It is located near the subunit interface in the base of the L7/L12 stalk, and near the tRNA binding site of the peptidyltransferase center.</text>
</comment>
<dbReference type="GO" id="GO:0022625">
    <property type="term" value="C:cytosolic large ribosomal subunit"/>
    <property type="evidence" value="ECO:0007669"/>
    <property type="project" value="UniProtKB-UniRule"/>
</dbReference>
<comment type="similarity">
    <text evidence="1 6 7">Belongs to the universal ribosomal protein uL6 family.</text>
</comment>